<dbReference type="Proteomes" id="UP000663193">
    <property type="component" value="Chromosome 6"/>
</dbReference>
<dbReference type="OMA" id="CASIVWL"/>
<sequence>MKIFVASLIAFAASVSAYGSAIVLNNSTSTIYAWSVGDVVGDRQTIVSGGLYLEPLRRDPRSGGIAIKITKRPNGLYDGAPQQVFSYNIDGAQVYYDLSSVFGAPFAGNRIEVTSTTGAPIVWPAGTHPGGNQVKSARNDENIWFTVYGAR</sequence>
<keyword evidence="1" id="KW-0732">Signal</keyword>
<gene>
    <name evidence="2" type="ORF">JI435_433270</name>
</gene>
<dbReference type="Pfam" id="PF04681">
    <property type="entry name" value="Bys1"/>
    <property type="match status" value="1"/>
</dbReference>
<protein>
    <recommendedName>
        <fullName evidence="4">BYS1 domain protein</fullName>
    </recommendedName>
</protein>
<name>A0A7U2I187_PHANO</name>
<evidence type="ECO:0000313" key="3">
    <source>
        <dbReference type="Proteomes" id="UP000663193"/>
    </source>
</evidence>
<reference evidence="3" key="1">
    <citation type="journal article" date="2021" name="BMC Genomics">
        <title>Chromosome-level genome assembly and manually-curated proteome of model necrotroph Parastagonospora nodorum Sn15 reveals a genome-wide trove of candidate effector homologs, and redundancy of virulence-related functions within an accessory chromosome.</title>
        <authorList>
            <person name="Bertazzoni S."/>
            <person name="Jones D.A.B."/>
            <person name="Phan H.T."/>
            <person name="Tan K.-C."/>
            <person name="Hane J.K."/>
        </authorList>
    </citation>
    <scope>NUCLEOTIDE SEQUENCE [LARGE SCALE GENOMIC DNA]</scope>
    <source>
        <strain evidence="3">SN15 / ATCC MYA-4574 / FGSC 10173)</strain>
    </source>
</reference>
<dbReference type="EMBL" id="CP069028">
    <property type="protein sequence ID" value="QRC96091.1"/>
    <property type="molecule type" value="Genomic_DNA"/>
</dbReference>
<dbReference type="RefSeq" id="XP_001796122.1">
    <property type="nucleotide sequence ID" value="XM_001796070.1"/>
</dbReference>
<evidence type="ECO:0008006" key="4">
    <source>
        <dbReference type="Google" id="ProtNLM"/>
    </source>
</evidence>
<dbReference type="AlphaFoldDB" id="A0A7U2I187"/>
<dbReference type="PANTHER" id="PTHR36195">
    <property type="entry name" value="DOMAIN PROTEIN, PUTATIVE (AFU_ORTHOLOGUE AFUA_5G01990)-RELATED-RELATED"/>
    <property type="match status" value="1"/>
</dbReference>
<keyword evidence="3" id="KW-1185">Reference proteome</keyword>
<accession>A0A7U2I187</accession>
<feature type="signal peptide" evidence="1">
    <location>
        <begin position="1"/>
        <end position="17"/>
    </location>
</feature>
<feature type="chain" id="PRO_5034982487" description="BYS1 domain protein" evidence="1">
    <location>
        <begin position="18"/>
        <end position="151"/>
    </location>
</feature>
<evidence type="ECO:0000256" key="1">
    <source>
        <dbReference type="SAM" id="SignalP"/>
    </source>
</evidence>
<dbReference type="OrthoDB" id="3682664at2759"/>
<dbReference type="InterPro" id="IPR006771">
    <property type="entry name" value="CetA-like"/>
</dbReference>
<dbReference type="VEuPathDB" id="FungiDB:JI435_433270"/>
<proteinExistence type="predicted"/>
<dbReference type="KEGG" id="pno:SNOG_05726"/>
<dbReference type="PANTHER" id="PTHR36195:SF4">
    <property type="entry name" value="DOMAIN PROTEIN, PUTATIVE (AFU_ORTHOLOGUE AFUA_5G01990)-RELATED"/>
    <property type="match status" value="1"/>
</dbReference>
<organism evidence="2 3">
    <name type="scientific">Phaeosphaeria nodorum (strain SN15 / ATCC MYA-4574 / FGSC 10173)</name>
    <name type="common">Glume blotch fungus</name>
    <name type="synonym">Parastagonospora nodorum</name>
    <dbReference type="NCBI Taxonomy" id="321614"/>
    <lineage>
        <taxon>Eukaryota</taxon>
        <taxon>Fungi</taxon>
        <taxon>Dikarya</taxon>
        <taxon>Ascomycota</taxon>
        <taxon>Pezizomycotina</taxon>
        <taxon>Dothideomycetes</taxon>
        <taxon>Pleosporomycetidae</taxon>
        <taxon>Pleosporales</taxon>
        <taxon>Pleosporineae</taxon>
        <taxon>Phaeosphaeriaceae</taxon>
        <taxon>Parastagonospora</taxon>
    </lineage>
</organism>
<evidence type="ECO:0000313" key="2">
    <source>
        <dbReference type="EMBL" id="QRC96091.1"/>
    </source>
</evidence>